<dbReference type="RefSeq" id="WP_034225457.1">
    <property type="nucleotide sequence ID" value="NZ_AXCW01000078.1"/>
</dbReference>
<dbReference type="Pfam" id="PF02604">
    <property type="entry name" value="PhdYeFM_antitox"/>
    <property type="match status" value="1"/>
</dbReference>
<protein>
    <recommendedName>
        <fullName evidence="2">Antitoxin</fullName>
    </recommendedName>
</protein>
<comment type="caution">
    <text evidence="3">The sequence shown here is derived from an EMBL/GenBank/DDBJ whole genome shotgun (WGS) entry which is preliminary data.</text>
</comment>
<evidence type="ECO:0000313" key="4">
    <source>
        <dbReference type="Proteomes" id="UP000019753"/>
    </source>
</evidence>
<dbReference type="NCBIfam" id="TIGR01552">
    <property type="entry name" value="phd_fam"/>
    <property type="match status" value="1"/>
</dbReference>
<dbReference type="SUPFAM" id="SSF143120">
    <property type="entry name" value="YefM-like"/>
    <property type="match status" value="1"/>
</dbReference>
<dbReference type="OrthoDB" id="33091at2"/>
<dbReference type="Proteomes" id="UP000019753">
    <property type="component" value="Unassembled WGS sequence"/>
</dbReference>
<evidence type="ECO:0000313" key="3">
    <source>
        <dbReference type="EMBL" id="EYR63650.1"/>
    </source>
</evidence>
<keyword evidence="4" id="KW-1185">Reference proteome</keyword>
<proteinExistence type="inferred from homology"/>
<accession>A0A021VUC6</accession>
<dbReference type="AlphaFoldDB" id="A0A021VUC6"/>
<dbReference type="InterPro" id="IPR006442">
    <property type="entry name" value="Antitoxin_Phd/YefM"/>
</dbReference>
<dbReference type="EMBL" id="AXCW01000078">
    <property type="protein sequence ID" value="EYR63650.1"/>
    <property type="molecule type" value="Genomic_DNA"/>
</dbReference>
<reference evidence="3 4" key="1">
    <citation type="submission" date="2014-01" db="EMBL/GenBank/DDBJ databases">
        <title>Actinotalea ferrariae CF5-4.</title>
        <authorList>
            <person name="Chen F."/>
            <person name="Li Y."/>
            <person name="Wang G."/>
        </authorList>
    </citation>
    <scope>NUCLEOTIDE SEQUENCE [LARGE SCALE GENOMIC DNA]</scope>
    <source>
        <strain evidence="3 4">CF5-4</strain>
    </source>
</reference>
<dbReference type="InterPro" id="IPR036165">
    <property type="entry name" value="YefM-like_sf"/>
</dbReference>
<dbReference type="PANTHER" id="PTHR35377">
    <property type="entry name" value="ANTITOXIN VAPB49-RELATED-RELATED"/>
    <property type="match status" value="1"/>
</dbReference>
<name>A0A021VUC6_9CELL</name>
<dbReference type="InterPro" id="IPR051416">
    <property type="entry name" value="phD-YefM_TA_antitoxins"/>
</dbReference>
<evidence type="ECO:0000256" key="2">
    <source>
        <dbReference type="RuleBase" id="RU362080"/>
    </source>
</evidence>
<comment type="function">
    <text evidence="2">Antitoxin component of a type II toxin-antitoxin (TA) system.</text>
</comment>
<organism evidence="3 4">
    <name type="scientific">Actinotalea ferrariae CF5-4</name>
    <dbReference type="NCBI Taxonomy" id="948458"/>
    <lineage>
        <taxon>Bacteria</taxon>
        <taxon>Bacillati</taxon>
        <taxon>Actinomycetota</taxon>
        <taxon>Actinomycetes</taxon>
        <taxon>Micrococcales</taxon>
        <taxon>Cellulomonadaceae</taxon>
        <taxon>Actinotalea</taxon>
    </lineage>
</organism>
<comment type="similarity">
    <text evidence="1 2">Belongs to the phD/YefM antitoxin family.</text>
</comment>
<sequence length="73" mass="8179">MTQVNVQDAKTHLSELLHRVERGEEVVIARAGRPVARLAPIDVVWQRTFGTVALDVPEDFDAPLDETELAAWE</sequence>
<dbReference type="Gene3D" id="3.40.1620.10">
    <property type="entry name" value="YefM-like domain"/>
    <property type="match status" value="1"/>
</dbReference>
<evidence type="ECO:0000256" key="1">
    <source>
        <dbReference type="ARBA" id="ARBA00009981"/>
    </source>
</evidence>
<gene>
    <name evidence="3" type="ORF">N866_19170</name>
</gene>